<evidence type="ECO:0000256" key="1">
    <source>
        <dbReference type="ARBA" id="ARBA00001936"/>
    </source>
</evidence>
<keyword evidence="6" id="KW-0548">Nucleotidyltransferase</keyword>
<dbReference type="EMBL" id="LHZB01000104">
    <property type="protein sequence ID" value="KXV02049.1"/>
    <property type="molecule type" value="Genomic_DNA"/>
</dbReference>
<proteinExistence type="predicted"/>
<sequence length="249" mass="26884">MRNGRVVICDTETTGFSPHKDALVEVAGLEMIDLRLTGRKYHAYINPRRTVPPSAVAVHGLTNDFLKDKPFVENVLPEFVSFIGGSPFVAHNARFDVSFVNRGIQAITGRELDCPVVDTLGMAKEKLNTSRLSLDQLCDRLNVSRSARTLHGALLDCEILAEVFVKLVTFGEGGLDLKAPVRRSRLALTPRKPGGPASGVPASGAPASGDLASERPENPAPGSASAEERARHRAFIEAIGAGLWKRHPF</sequence>
<comment type="subunit">
    <text evidence="16">DNA polymerase III contains a core (composed of alpha, epsilon and theta chains) that associates with a tau subunit. This core dimerizes to form the POLIII' complex. PolIII' associates with the gamma complex (composed of gamma, delta, delta', psi and chi chains) and with the beta chain to form the complete DNA polymerase III complex.</text>
</comment>
<dbReference type="InterPro" id="IPR012337">
    <property type="entry name" value="RNaseH-like_sf"/>
</dbReference>
<keyword evidence="11" id="KW-0269">Exonuclease</keyword>
<protein>
    <recommendedName>
        <fullName evidence="4">DNA polymerase III subunit epsilon</fullName>
        <ecNumber evidence="3">2.7.7.7</ecNumber>
    </recommendedName>
</protein>
<evidence type="ECO:0000256" key="2">
    <source>
        <dbReference type="ARBA" id="ARBA00001946"/>
    </source>
</evidence>
<evidence type="ECO:0000256" key="11">
    <source>
        <dbReference type="ARBA" id="ARBA00022839"/>
    </source>
</evidence>
<accession>A0A149QXL1</accession>
<evidence type="ECO:0000256" key="9">
    <source>
        <dbReference type="ARBA" id="ARBA00022723"/>
    </source>
</evidence>
<dbReference type="PATRIC" id="fig|442.7.peg.2325"/>
<organism evidence="20 21">
    <name type="scientific">Gluconobacter potus</name>
    <dbReference type="NCBI Taxonomy" id="2724927"/>
    <lineage>
        <taxon>Bacteria</taxon>
        <taxon>Pseudomonadati</taxon>
        <taxon>Pseudomonadota</taxon>
        <taxon>Alphaproteobacteria</taxon>
        <taxon>Acetobacterales</taxon>
        <taxon>Acetobacteraceae</taxon>
        <taxon>Gluconobacter</taxon>
    </lineage>
</organism>
<dbReference type="PANTHER" id="PTHR30231:SF41">
    <property type="entry name" value="DNA POLYMERASE III SUBUNIT EPSILON"/>
    <property type="match status" value="1"/>
</dbReference>
<evidence type="ECO:0000259" key="19">
    <source>
        <dbReference type="SMART" id="SM00479"/>
    </source>
</evidence>
<keyword evidence="9" id="KW-0479">Metal-binding</keyword>
<dbReference type="SUPFAM" id="SSF53098">
    <property type="entry name" value="Ribonuclease H-like"/>
    <property type="match status" value="1"/>
</dbReference>
<dbReference type="EC" id="2.7.7.7" evidence="3"/>
<feature type="region of interest" description="Disordered" evidence="18">
    <location>
        <begin position="187"/>
        <end position="229"/>
    </location>
</feature>
<dbReference type="GO" id="GO:0008408">
    <property type="term" value="F:3'-5' exonuclease activity"/>
    <property type="evidence" value="ECO:0007669"/>
    <property type="project" value="TreeGrafter"/>
</dbReference>
<dbReference type="GO" id="GO:0045004">
    <property type="term" value="P:DNA replication proofreading"/>
    <property type="evidence" value="ECO:0007669"/>
    <property type="project" value="TreeGrafter"/>
</dbReference>
<keyword evidence="8" id="KW-0540">Nuclease</keyword>
<evidence type="ECO:0000256" key="3">
    <source>
        <dbReference type="ARBA" id="ARBA00012417"/>
    </source>
</evidence>
<dbReference type="GO" id="GO:0046872">
    <property type="term" value="F:metal ion binding"/>
    <property type="evidence" value="ECO:0007669"/>
    <property type="project" value="UniProtKB-KW"/>
</dbReference>
<keyword evidence="5" id="KW-0808">Transferase</keyword>
<evidence type="ECO:0000256" key="6">
    <source>
        <dbReference type="ARBA" id="ARBA00022695"/>
    </source>
</evidence>
<comment type="cofactor">
    <cofactor evidence="1">
        <name>Mn(2+)</name>
        <dbReference type="ChEBI" id="CHEBI:29035"/>
    </cofactor>
</comment>
<dbReference type="Gene3D" id="3.30.420.10">
    <property type="entry name" value="Ribonuclease H-like superfamily/Ribonuclease H"/>
    <property type="match status" value="1"/>
</dbReference>
<dbReference type="InterPro" id="IPR036397">
    <property type="entry name" value="RNaseH_sf"/>
</dbReference>
<evidence type="ECO:0000256" key="16">
    <source>
        <dbReference type="ARBA" id="ARBA00026073"/>
    </source>
</evidence>
<evidence type="ECO:0000256" key="4">
    <source>
        <dbReference type="ARBA" id="ARBA00020352"/>
    </source>
</evidence>
<evidence type="ECO:0000256" key="14">
    <source>
        <dbReference type="ARBA" id="ARBA00023211"/>
    </source>
</evidence>
<gene>
    <name evidence="20" type="ORF">AD929_04225</name>
</gene>
<feature type="domain" description="Exonuclease" evidence="19">
    <location>
        <begin position="5"/>
        <end position="173"/>
    </location>
</feature>
<dbReference type="NCBIfam" id="TIGR00573">
    <property type="entry name" value="dnaq"/>
    <property type="match status" value="1"/>
</dbReference>
<dbReference type="PANTHER" id="PTHR30231">
    <property type="entry name" value="DNA POLYMERASE III SUBUNIT EPSILON"/>
    <property type="match status" value="1"/>
</dbReference>
<evidence type="ECO:0000256" key="18">
    <source>
        <dbReference type="SAM" id="MobiDB-lite"/>
    </source>
</evidence>
<evidence type="ECO:0000313" key="20">
    <source>
        <dbReference type="EMBL" id="KXV02049.1"/>
    </source>
</evidence>
<comment type="catalytic activity">
    <reaction evidence="17">
        <text>DNA(n) + a 2'-deoxyribonucleoside 5'-triphosphate = DNA(n+1) + diphosphate</text>
        <dbReference type="Rhea" id="RHEA:22508"/>
        <dbReference type="Rhea" id="RHEA-COMP:17339"/>
        <dbReference type="Rhea" id="RHEA-COMP:17340"/>
        <dbReference type="ChEBI" id="CHEBI:33019"/>
        <dbReference type="ChEBI" id="CHEBI:61560"/>
        <dbReference type="ChEBI" id="CHEBI:173112"/>
        <dbReference type="EC" id="2.7.7.7"/>
    </reaction>
</comment>
<keyword evidence="10" id="KW-0378">Hydrolase</keyword>
<dbReference type="Pfam" id="PF00929">
    <property type="entry name" value="RNase_T"/>
    <property type="match status" value="1"/>
</dbReference>
<keyword evidence="14" id="KW-0464">Manganese</keyword>
<dbReference type="GO" id="GO:0003887">
    <property type="term" value="F:DNA-directed DNA polymerase activity"/>
    <property type="evidence" value="ECO:0007669"/>
    <property type="project" value="UniProtKB-KW"/>
</dbReference>
<evidence type="ECO:0000256" key="15">
    <source>
        <dbReference type="ARBA" id="ARBA00025483"/>
    </source>
</evidence>
<dbReference type="GO" id="GO:0003677">
    <property type="term" value="F:DNA binding"/>
    <property type="evidence" value="ECO:0007669"/>
    <property type="project" value="InterPro"/>
</dbReference>
<comment type="caution">
    <text evidence="20">The sequence shown here is derived from an EMBL/GenBank/DDBJ whole genome shotgun (WGS) entry which is preliminary data.</text>
</comment>
<evidence type="ECO:0000313" key="21">
    <source>
        <dbReference type="Proteomes" id="UP000075573"/>
    </source>
</evidence>
<keyword evidence="13" id="KW-0239">DNA-directed DNA polymerase</keyword>
<dbReference type="InterPro" id="IPR013520">
    <property type="entry name" value="Ribonucl_H"/>
</dbReference>
<evidence type="ECO:0000256" key="17">
    <source>
        <dbReference type="ARBA" id="ARBA00049244"/>
    </source>
</evidence>
<evidence type="ECO:0000256" key="12">
    <source>
        <dbReference type="ARBA" id="ARBA00022842"/>
    </source>
</evidence>
<keyword evidence="12" id="KW-0460">Magnesium</keyword>
<dbReference type="SMART" id="SM00479">
    <property type="entry name" value="EXOIII"/>
    <property type="match status" value="1"/>
</dbReference>
<evidence type="ECO:0000256" key="13">
    <source>
        <dbReference type="ARBA" id="ARBA00022932"/>
    </source>
</evidence>
<dbReference type="FunFam" id="3.30.420.10:FF:000012">
    <property type="entry name" value="DNA polymerase III subunit epsilon"/>
    <property type="match status" value="1"/>
</dbReference>
<reference evidence="20 21" key="1">
    <citation type="submission" date="2015-06" db="EMBL/GenBank/DDBJ databases">
        <title>Improved classification and identification of acetic acid bacteria using matrix-assisted laser desorption/ionization time-of-flight mass spectrometry; Gluconobacter nephelii and Gluconobacter uchimurae are later heterotypic synonyms of Gluconobacter japonicus and Gluconobacter oxydans, respectively.</title>
        <authorList>
            <person name="Li L."/>
            <person name="Cleenwerck I."/>
            <person name="De Vuyst L."/>
            <person name="Vandamme P."/>
        </authorList>
    </citation>
    <scope>NUCLEOTIDE SEQUENCE [LARGE SCALE GENOMIC DNA]</scope>
    <source>
        <strain evidence="20 21">LMG 1764</strain>
    </source>
</reference>
<dbReference type="Proteomes" id="UP000075573">
    <property type="component" value="Unassembled WGS sequence"/>
</dbReference>
<comment type="cofactor">
    <cofactor evidence="2">
        <name>Mg(2+)</name>
        <dbReference type="ChEBI" id="CHEBI:18420"/>
    </cofactor>
</comment>
<dbReference type="AlphaFoldDB" id="A0A149QXL1"/>
<dbReference type="GO" id="GO:0005829">
    <property type="term" value="C:cytosol"/>
    <property type="evidence" value="ECO:0007669"/>
    <property type="project" value="TreeGrafter"/>
</dbReference>
<evidence type="ECO:0000256" key="7">
    <source>
        <dbReference type="ARBA" id="ARBA00022705"/>
    </source>
</evidence>
<keyword evidence="7" id="KW-0235">DNA replication</keyword>
<evidence type="ECO:0000256" key="8">
    <source>
        <dbReference type="ARBA" id="ARBA00022722"/>
    </source>
</evidence>
<evidence type="ECO:0000256" key="10">
    <source>
        <dbReference type="ARBA" id="ARBA00022801"/>
    </source>
</evidence>
<feature type="compositionally biased region" description="Low complexity" evidence="18">
    <location>
        <begin position="194"/>
        <end position="209"/>
    </location>
</feature>
<evidence type="ECO:0000256" key="5">
    <source>
        <dbReference type="ARBA" id="ARBA00022679"/>
    </source>
</evidence>
<name>A0A149QXL1_9PROT</name>
<comment type="function">
    <text evidence="15">DNA polymerase III is a complex, multichain enzyme responsible for most of the replicative synthesis in bacteria. The epsilon subunit contain the editing function and is a proofreading 3'-5' exonuclease.</text>
</comment>
<dbReference type="InterPro" id="IPR006054">
    <property type="entry name" value="DnaQ"/>
</dbReference>